<accession>D1PVU2</accession>
<comment type="caution">
    <text evidence="2">The sequence shown here is derived from an EMBL/GenBank/DDBJ whole genome shotgun (WGS) entry which is preliminary data.</text>
</comment>
<sequence length="106" mass="11968">MKISKTIKATLAWMFIVTFMSAFIIKDFHVHPDYQVETLSSDAGNQAVVHGTCYICDFTFQKAEGVKIIHFVPAVTVKYIERHVFSAQTVCRDVESVNAHSPPFMV</sequence>
<gene>
    <name evidence="2" type="ORF">HMPREF0645_1077</name>
</gene>
<name>D1PVU2_9BACT</name>
<keyword evidence="1" id="KW-1133">Transmembrane helix</keyword>
<feature type="transmembrane region" description="Helical" evidence="1">
    <location>
        <begin position="7"/>
        <end position="25"/>
    </location>
</feature>
<evidence type="ECO:0000313" key="2">
    <source>
        <dbReference type="EMBL" id="EFA44447.1"/>
    </source>
</evidence>
<evidence type="ECO:0000256" key="1">
    <source>
        <dbReference type="SAM" id="Phobius"/>
    </source>
</evidence>
<organism evidence="2 3">
    <name type="scientific">Hallella bergensis DSM 17361</name>
    <dbReference type="NCBI Taxonomy" id="585502"/>
    <lineage>
        <taxon>Bacteria</taxon>
        <taxon>Pseudomonadati</taxon>
        <taxon>Bacteroidota</taxon>
        <taxon>Bacteroidia</taxon>
        <taxon>Bacteroidales</taxon>
        <taxon>Prevotellaceae</taxon>
        <taxon>Hallella</taxon>
    </lineage>
</organism>
<reference evidence="2 3" key="1">
    <citation type="submission" date="2009-10" db="EMBL/GenBank/DDBJ databases">
        <authorList>
            <person name="Qin X."/>
            <person name="Bachman B."/>
            <person name="Battles P."/>
            <person name="Bell A."/>
            <person name="Bess C."/>
            <person name="Bickham C."/>
            <person name="Chaboub L."/>
            <person name="Chen D."/>
            <person name="Coyle M."/>
            <person name="Deiros D.R."/>
            <person name="Dinh H."/>
            <person name="Forbes L."/>
            <person name="Fowler G."/>
            <person name="Francisco L."/>
            <person name="Fu Q."/>
            <person name="Gubbala S."/>
            <person name="Hale W."/>
            <person name="Han Y."/>
            <person name="Hemphill L."/>
            <person name="Highlander S.K."/>
            <person name="Hirani K."/>
            <person name="Hogues M."/>
            <person name="Jackson L."/>
            <person name="Jakkamsetti A."/>
            <person name="Javaid M."/>
            <person name="Jiang H."/>
            <person name="Korchina V."/>
            <person name="Kovar C."/>
            <person name="Lara F."/>
            <person name="Lee S."/>
            <person name="Mata R."/>
            <person name="Mathew T."/>
            <person name="Moen C."/>
            <person name="Morales K."/>
            <person name="Munidasa M."/>
            <person name="Nazareth L."/>
            <person name="Ngo R."/>
            <person name="Nguyen L."/>
            <person name="Okwuonu G."/>
            <person name="Ongeri F."/>
            <person name="Patil S."/>
            <person name="Petrosino J."/>
            <person name="Pham C."/>
            <person name="Pham P."/>
            <person name="Pu L.-L."/>
            <person name="Puazo M."/>
            <person name="Raj R."/>
            <person name="Reid J."/>
            <person name="Rouhana J."/>
            <person name="Saada N."/>
            <person name="Shang Y."/>
            <person name="Simmons D."/>
            <person name="Thornton R."/>
            <person name="Warren J."/>
            <person name="Weissenberger G."/>
            <person name="Zhang J."/>
            <person name="Zhang L."/>
            <person name="Zhou C."/>
            <person name="Zhu D."/>
            <person name="Muzny D."/>
            <person name="Worley K."/>
            <person name="Gibbs R."/>
        </authorList>
    </citation>
    <scope>NUCLEOTIDE SEQUENCE [LARGE SCALE GENOMIC DNA]</scope>
    <source>
        <strain evidence="2 3">DSM 17361</strain>
    </source>
</reference>
<evidence type="ECO:0000313" key="3">
    <source>
        <dbReference type="Proteomes" id="UP000003160"/>
    </source>
</evidence>
<dbReference type="AlphaFoldDB" id="D1PVU2"/>
<keyword evidence="1" id="KW-0472">Membrane</keyword>
<dbReference type="Proteomes" id="UP000003160">
    <property type="component" value="Unassembled WGS sequence"/>
</dbReference>
<dbReference type="HOGENOM" id="CLU_171070_0_0_10"/>
<keyword evidence="3" id="KW-1185">Reference proteome</keyword>
<keyword evidence="1" id="KW-0812">Transmembrane</keyword>
<protein>
    <submittedName>
        <fullName evidence="2">Uncharacterized protein</fullName>
    </submittedName>
</protein>
<dbReference type="EMBL" id="ACKS01000045">
    <property type="protein sequence ID" value="EFA44447.1"/>
    <property type="molecule type" value="Genomic_DNA"/>
</dbReference>
<proteinExistence type="predicted"/>